<gene>
    <name evidence="1" type="ORF">E2C01_076064</name>
</gene>
<keyword evidence="2" id="KW-1185">Reference proteome</keyword>
<sequence length="21" mass="2194">MKASVVCLLLVLGVAAEALHR</sequence>
<organism evidence="1 2">
    <name type="scientific">Portunus trituberculatus</name>
    <name type="common">Swimming crab</name>
    <name type="synonym">Neptunus trituberculatus</name>
    <dbReference type="NCBI Taxonomy" id="210409"/>
    <lineage>
        <taxon>Eukaryota</taxon>
        <taxon>Metazoa</taxon>
        <taxon>Ecdysozoa</taxon>
        <taxon>Arthropoda</taxon>
        <taxon>Crustacea</taxon>
        <taxon>Multicrustacea</taxon>
        <taxon>Malacostraca</taxon>
        <taxon>Eumalacostraca</taxon>
        <taxon>Eucarida</taxon>
        <taxon>Decapoda</taxon>
        <taxon>Pleocyemata</taxon>
        <taxon>Brachyura</taxon>
        <taxon>Eubrachyura</taxon>
        <taxon>Portunoidea</taxon>
        <taxon>Portunidae</taxon>
        <taxon>Portuninae</taxon>
        <taxon>Portunus</taxon>
    </lineage>
</organism>
<name>A0A5B7IL20_PORTR</name>
<reference evidence="1 2" key="1">
    <citation type="submission" date="2019-05" db="EMBL/GenBank/DDBJ databases">
        <title>Another draft genome of Portunus trituberculatus and its Hox gene families provides insights of decapod evolution.</title>
        <authorList>
            <person name="Jeong J.-H."/>
            <person name="Song I."/>
            <person name="Kim S."/>
            <person name="Choi T."/>
            <person name="Kim D."/>
            <person name="Ryu S."/>
            <person name="Kim W."/>
        </authorList>
    </citation>
    <scope>NUCLEOTIDE SEQUENCE [LARGE SCALE GENOMIC DNA]</scope>
    <source>
        <tissue evidence="1">Muscle</tissue>
    </source>
</reference>
<evidence type="ECO:0000313" key="2">
    <source>
        <dbReference type="Proteomes" id="UP000324222"/>
    </source>
</evidence>
<protein>
    <submittedName>
        <fullName evidence="1">Uncharacterized protein</fullName>
    </submittedName>
</protein>
<comment type="caution">
    <text evidence="1">The sequence shown here is derived from an EMBL/GenBank/DDBJ whole genome shotgun (WGS) entry which is preliminary data.</text>
</comment>
<accession>A0A5B7IL20</accession>
<dbReference type="AlphaFoldDB" id="A0A5B7IL20"/>
<proteinExistence type="predicted"/>
<evidence type="ECO:0000313" key="1">
    <source>
        <dbReference type="EMBL" id="MPC81448.1"/>
    </source>
</evidence>
<dbReference type="Proteomes" id="UP000324222">
    <property type="component" value="Unassembled WGS sequence"/>
</dbReference>
<dbReference type="EMBL" id="VSRR010056977">
    <property type="protein sequence ID" value="MPC81448.1"/>
    <property type="molecule type" value="Genomic_DNA"/>
</dbReference>